<comment type="caution">
    <text evidence="2">The sequence shown here is derived from an EMBL/GenBank/DDBJ whole genome shotgun (WGS) entry which is preliminary data.</text>
</comment>
<dbReference type="EMBL" id="CAJOBC010086844">
    <property type="protein sequence ID" value="CAF4349088.1"/>
    <property type="molecule type" value="Genomic_DNA"/>
</dbReference>
<evidence type="ECO:0000313" key="4">
    <source>
        <dbReference type="EMBL" id="CAF4349088.1"/>
    </source>
</evidence>
<proteinExistence type="predicted"/>
<evidence type="ECO:0000313" key="2">
    <source>
        <dbReference type="EMBL" id="CAF1484838.1"/>
    </source>
</evidence>
<dbReference type="EMBL" id="CAJNOK010003337">
    <property type="protein sequence ID" value="CAF0897319.1"/>
    <property type="molecule type" value="Genomic_DNA"/>
</dbReference>
<evidence type="ECO:0000313" key="3">
    <source>
        <dbReference type="EMBL" id="CAF3678561.1"/>
    </source>
</evidence>
<organism evidence="2 5">
    <name type="scientific">Didymodactylos carnosus</name>
    <dbReference type="NCBI Taxonomy" id="1234261"/>
    <lineage>
        <taxon>Eukaryota</taxon>
        <taxon>Metazoa</taxon>
        <taxon>Spiralia</taxon>
        <taxon>Gnathifera</taxon>
        <taxon>Rotifera</taxon>
        <taxon>Eurotatoria</taxon>
        <taxon>Bdelloidea</taxon>
        <taxon>Philodinida</taxon>
        <taxon>Philodinidae</taxon>
        <taxon>Didymodactylos</taxon>
    </lineage>
</organism>
<reference evidence="2" key="1">
    <citation type="submission" date="2021-02" db="EMBL/GenBank/DDBJ databases">
        <authorList>
            <person name="Nowell W R."/>
        </authorList>
    </citation>
    <scope>NUCLEOTIDE SEQUENCE</scope>
</reference>
<sequence>MPGLTRRAIVIQNTVKEMTSVTHLLDAIDLRYDFIVNKFDQVKEPQCEAFKQQIQNETKTCNLKNVDNIWFIAAESVPEFDWLQMMNAWVPNNTQ</sequence>
<dbReference type="EMBL" id="CAJNOQ010021359">
    <property type="protein sequence ID" value="CAF1484838.1"/>
    <property type="molecule type" value="Genomic_DNA"/>
</dbReference>
<dbReference type="Proteomes" id="UP000677228">
    <property type="component" value="Unassembled WGS sequence"/>
</dbReference>
<evidence type="ECO:0000313" key="1">
    <source>
        <dbReference type="EMBL" id="CAF0897319.1"/>
    </source>
</evidence>
<dbReference type="Proteomes" id="UP000663829">
    <property type="component" value="Unassembled WGS sequence"/>
</dbReference>
<dbReference type="Proteomes" id="UP000682733">
    <property type="component" value="Unassembled WGS sequence"/>
</dbReference>
<dbReference type="AlphaFoldDB" id="A0A815S6B0"/>
<accession>A0A815S6B0</accession>
<protein>
    <submittedName>
        <fullName evidence="2">Uncharacterized protein</fullName>
    </submittedName>
</protein>
<name>A0A815S6B0_9BILA</name>
<evidence type="ECO:0000313" key="5">
    <source>
        <dbReference type="Proteomes" id="UP000663829"/>
    </source>
</evidence>
<gene>
    <name evidence="2" type="ORF">GPM918_LOCUS35995</name>
    <name evidence="1" type="ORF">OVA965_LOCUS9441</name>
    <name evidence="4" type="ORF">SRO942_LOCUS36721</name>
    <name evidence="3" type="ORF">TMI583_LOCUS9437</name>
</gene>
<dbReference type="Proteomes" id="UP000681722">
    <property type="component" value="Unassembled WGS sequence"/>
</dbReference>
<keyword evidence="5" id="KW-1185">Reference proteome</keyword>
<dbReference type="EMBL" id="CAJOBA010003338">
    <property type="protein sequence ID" value="CAF3678561.1"/>
    <property type="molecule type" value="Genomic_DNA"/>
</dbReference>